<reference evidence="3 4" key="1">
    <citation type="submission" date="2017-04" db="EMBL/GenBank/DDBJ databases">
        <title>The complete genome sequence of Streptomyces albolongus YIM 101047, the producer of novel bafilomycins and novel odoriferous sesquiterpenoids.</title>
        <authorList>
            <person name="Yin M."/>
            <person name="Jiang Y."/>
        </authorList>
    </citation>
    <scope>NUCLEOTIDE SEQUENCE [LARGE SCALE GENOMIC DNA]</scope>
    <source>
        <strain evidence="3 4">YIM 101047</strain>
    </source>
</reference>
<accession>A0ABC8C0H9</accession>
<feature type="domain" description="HMA" evidence="2">
    <location>
        <begin position="2"/>
        <end position="66"/>
    </location>
</feature>
<evidence type="ECO:0000313" key="3">
    <source>
        <dbReference type="EMBL" id="ARF75941.1"/>
    </source>
</evidence>
<dbReference type="SUPFAM" id="SSF55008">
    <property type="entry name" value="HMA, heavy metal-associated domain"/>
    <property type="match status" value="1"/>
</dbReference>
<evidence type="ECO:0000256" key="1">
    <source>
        <dbReference type="ARBA" id="ARBA00022723"/>
    </source>
</evidence>
<dbReference type="CDD" id="cd00371">
    <property type="entry name" value="HMA"/>
    <property type="match status" value="1"/>
</dbReference>
<sequence>MSEKRYGVTGMTCGHCAASVTKAVTGLPGVDGAEVDLPGGAVLVRGEELDDAAIRAAVAEAGYTVSEPAAV</sequence>
<dbReference type="InterPro" id="IPR006121">
    <property type="entry name" value="HMA_dom"/>
</dbReference>
<keyword evidence="1" id="KW-0479">Metal-binding</keyword>
<dbReference type="InterPro" id="IPR036163">
    <property type="entry name" value="HMA_dom_sf"/>
</dbReference>
<dbReference type="PROSITE" id="PS01047">
    <property type="entry name" value="HMA_1"/>
    <property type="match status" value="1"/>
</dbReference>
<dbReference type="AlphaFoldDB" id="A0ABC8C0H9"/>
<dbReference type="GO" id="GO:0046872">
    <property type="term" value="F:metal ion binding"/>
    <property type="evidence" value="ECO:0007669"/>
    <property type="project" value="UniProtKB-KW"/>
</dbReference>
<proteinExistence type="predicted"/>
<name>A0ABC8C0H9_9ACTN</name>
<dbReference type="Proteomes" id="UP000192251">
    <property type="component" value="Chromosome"/>
</dbReference>
<dbReference type="Gene3D" id="3.30.70.100">
    <property type="match status" value="1"/>
</dbReference>
<keyword evidence="4" id="KW-1185">Reference proteome</keyword>
<dbReference type="InterPro" id="IPR017969">
    <property type="entry name" value="Heavy-metal-associated_CS"/>
</dbReference>
<dbReference type="RefSeq" id="WP_084750984.1">
    <property type="nucleotide sequence ID" value="NZ_CP020563.1"/>
</dbReference>
<dbReference type="PROSITE" id="PS50846">
    <property type="entry name" value="HMA_2"/>
    <property type="match status" value="1"/>
</dbReference>
<evidence type="ECO:0000259" key="2">
    <source>
        <dbReference type="PROSITE" id="PS50846"/>
    </source>
</evidence>
<dbReference type="EMBL" id="CP020563">
    <property type="protein sequence ID" value="ARF75941.1"/>
    <property type="molecule type" value="Genomic_DNA"/>
</dbReference>
<evidence type="ECO:0000313" key="4">
    <source>
        <dbReference type="Proteomes" id="UP000192251"/>
    </source>
</evidence>
<dbReference type="KEGG" id="kab:B7C62_29495"/>
<gene>
    <name evidence="3" type="ORF">B7C62_29495</name>
</gene>
<dbReference type="Pfam" id="PF00403">
    <property type="entry name" value="HMA"/>
    <property type="match status" value="1"/>
</dbReference>
<protein>
    <submittedName>
        <fullName evidence="3">Transporter</fullName>
    </submittedName>
</protein>
<organism evidence="3 4">
    <name type="scientific">Kitasatospora albolonga</name>
    <dbReference type="NCBI Taxonomy" id="68173"/>
    <lineage>
        <taxon>Bacteria</taxon>
        <taxon>Bacillati</taxon>
        <taxon>Actinomycetota</taxon>
        <taxon>Actinomycetes</taxon>
        <taxon>Kitasatosporales</taxon>
        <taxon>Streptomycetaceae</taxon>
        <taxon>Kitasatospora</taxon>
    </lineage>
</organism>